<dbReference type="PANTHER" id="PTHR43280">
    <property type="entry name" value="ARAC-FAMILY TRANSCRIPTIONAL REGULATOR"/>
    <property type="match status" value="1"/>
</dbReference>
<evidence type="ECO:0000259" key="4">
    <source>
        <dbReference type="PROSITE" id="PS01124"/>
    </source>
</evidence>
<dbReference type="Gene3D" id="1.10.10.60">
    <property type="entry name" value="Homeodomain-like"/>
    <property type="match status" value="1"/>
</dbReference>
<reference evidence="5" key="1">
    <citation type="journal article" date="2015" name="Nature">
        <title>Complex archaea that bridge the gap between prokaryotes and eukaryotes.</title>
        <authorList>
            <person name="Spang A."/>
            <person name="Saw J.H."/>
            <person name="Jorgensen S.L."/>
            <person name="Zaremba-Niedzwiedzka K."/>
            <person name="Martijn J."/>
            <person name="Lind A.E."/>
            <person name="van Eijk R."/>
            <person name="Schleper C."/>
            <person name="Guy L."/>
            <person name="Ettema T.J."/>
        </authorList>
    </citation>
    <scope>NUCLEOTIDE SEQUENCE</scope>
</reference>
<dbReference type="InterPro" id="IPR013096">
    <property type="entry name" value="Cupin_2"/>
</dbReference>
<dbReference type="InterPro" id="IPR020449">
    <property type="entry name" value="Tscrpt_reg_AraC-type_HTH"/>
</dbReference>
<dbReference type="SUPFAM" id="SSF51215">
    <property type="entry name" value="Regulatory protein AraC"/>
    <property type="match status" value="1"/>
</dbReference>
<dbReference type="PROSITE" id="PS01124">
    <property type="entry name" value="HTH_ARAC_FAMILY_2"/>
    <property type="match status" value="1"/>
</dbReference>
<dbReference type="InterPro" id="IPR037923">
    <property type="entry name" value="HTH-like"/>
</dbReference>
<dbReference type="Pfam" id="PF07883">
    <property type="entry name" value="Cupin_2"/>
    <property type="match status" value="1"/>
</dbReference>
<dbReference type="InterPro" id="IPR018060">
    <property type="entry name" value="HTH_AraC"/>
</dbReference>
<dbReference type="PANTHER" id="PTHR43280:SF32">
    <property type="entry name" value="TRANSCRIPTIONAL REGULATORY PROTEIN"/>
    <property type="match status" value="1"/>
</dbReference>
<evidence type="ECO:0000256" key="3">
    <source>
        <dbReference type="ARBA" id="ARBA00023163"/>
    </source>
</evidence>
<dbReference type="Pfam" id="PF12833">
    <property type="entry name" value="HTH_18"/>
    <property type="match status" value="1"/>
</dbReference>
<dbReference type="GO" id="GO:0003700">
    <property type="term" value="F:DNA-binding transcription factor activity"/>
    <property type="evidence" value="ECO:0007669"/>
    <property type="project" value="InterPro"/>
</dbReference>
<dbReference type="PRINTS" id="PR00032">
    <property type="entry name" value="HTHARAC"/>
</dbReference>
<dbReference type="GO" id="GO:0043565">
    <property type="term" value="F:sequence-specific DNA binding"/>
    <property type="evidence" value="ECO:0007669"/>
    <property type="project" value="InterPro"/>
</dbReference>
<evidence type="ECO:0000256" key="1">
    <source>
        <dbReference type="ARBA" id="ARBA00023015"/>
    </source>
</evidence>
<evidence type="ECO:0000256" key="2">
    <source>
        <dbReference type="ARBA" id="ARBA00023125"/>
    </source>
</evidence>
<protein>
    <recommendedName>
        <fullName evidence="4">HTH araC/xylS-type domain-containing protein</fullName>
    </recommendedName>
</protein>
<dbReference type="InterPro" id="IPR009057">
    <property type="entry name" value="Homeodomain-like_sf"/>
</dbReference>
<dbReference type="SMART" id="SM00342">
    <property type="entry name" value="HTH_ARAC"/>
    <property type="match status" value="1"/>
</dbReference>
<evidence type="ECO:0000313" key="5">
    <source>
        <dbReference type="EMBL" id="KKN50384.1"/>
    </source>
</evidence>
<feature type="domain" description="HTH araC/xylS-type" evidence="4">
    <location>
        <begin position="199"/>
        <end position="297"/>
    </location>
</feature>
<gene>
    <name evidence="5" type="ORF">LCGC14_0633390</name>
</gene>
<dbReference type="AlphaFoldDB" id="A0A0F9R6M0"/>
<accession>A0A0F9R6M0</accession>
<name>A0A0F9R6M0_9ZZZZ</name>
<dbReference type="Gene3D" id="2.60.120.10">
    <property type="entry name" value="Jelly Rolls"/>
    <property type="match status" value="1"/>
</dbReference>
<dbReference type="SUPFAM" id="SSF46689">
    <property type="entry name" value="Homeodomain-like"/>
    <property type="match status" value="1"/>
</dbReference>
<dbReference type="InterPro" id="IPR047264">
    <property type="entry name" value="Cupin_HpaA-like_N"/>
</dbReference>
<comment type="caution">
    <text evidence="5">The sequence shown here is derived from an EMBL/GenBank/DDBJ whole genome shotgun (WGS) entry which is preliminary data.</text>
</comment>
<organism evidence="5">
    <name type="scientific">marine sediment metagenome</name>
    <dbReference type="NCBI Taxonomy" id="412755"/>
    <lineage>
        <taxon>unclassified sequences</taxon>
        <taxon>metagenomes</taxon>
        <taxon>ecological metagenomes</taxon>
    </lineage>
</organism>
<dbReference type="EMBL" id="LAZR01001116">
    <property type="protein sequence ID" value="KKN50384.1"/>
    <property type="molecule type" value="Genomic_DNA"/>
</dbReference>
<sequence>MAFVGMDQSCNLWYYSCMRNVNNIPDYALFGETDAFPDVLHCEHFEDRAPSHGWQISPHRHAQLAQIFYVKEGEGKAFVDSQIFDLFDNVVLYIPPQTVHEFHLAPFIQGMVQSFPYSLLRNISPNSAELLDSLSRPIVANANEALVTLLTQLDAALRENGPFRSQISIGLGHAALARIAALGVAKQNGGATLPDQRLARLDQLIAKHIGLPRTAREYAADMGLSTGHLTRLCRATKGLSAAAYIESATMQEACRLLAFTSNSMAEVGYRLGFSDPSYFSRRFRSVQGVTPSQYRKQFIS</sequence>
<dbReference type="CDD" id="cd06999">
    <property type="entry name" value="cupin_HpaA-like_N"/>
    <property type="match status" value="1"/>
</dbReference>
<proteinExistence type="predicted"/>
<dbReference type="InterPro" id="IPR014710">
    <property type="entry name" value="RmlC-like_jellyroll"/>
</dbReference>
<keyword evidence="1" id="KW-0805">Transcription regulation</keyword>
<keyword evidence="3" id="KW-0804">Transcription</keyword>
<keyword evidence="2" id="KW-0238">DNA-binding</keyword>